<organism evidence="1 2">
    <name type="scientific">Coemansia biformis</name>
    <dbReference type="NCBI Taxonomy" id="1286918"/>
    <lineage>
        <taxon>Eukaryota</taxon>
        <taxon>Fungi</taxon>
        <taxon>Fungi incertae sedis</taxon>
        <taxon>Zoopagomycota</taxon>
        <taxon>Kickxellomycotina</taxon>
        <taxon>Kickxellomycetes</taxon>
        <taxon>Kickxellales</taxon>
        <taxon>Kickxellaceae</taxon>
        <taxon>Coemansia</taxon>
    </lineage>
</organism>
<gene>
    <name evidence="1" type="ORF">LPJ61_006901</name>
</gene>
<dbReference type="OrthoDB" id="5591056at2759"/>
<dbReference type="Proteomes" id="UP001143981">
    <property type="component" value="Unassembled WGS sequence"/>
</dbReference>
<protein>
    <submittedName>
        <fullName evidence="1">Uncharacterized protein</fullName>
    </submittedName>
</protein>
<dbReference type="AlphaFoldDB" id="A0A9W7XT81"/>
<comment type="caution">
    <text evidence="1">The sequence shown here is derived from an EMBL/GenBank/DDBJ whole genome shotgun (WGS) entry which is preliminary data.</text>
</comment>
<evidence type="ECO:0000313" key="1">
    <source>
        <dbReference type="EMBL" id="KAJ1718058.1"/>
    </source>
</evidence>
<reference evidence="1" key="1">
    <citation type="submission" date="2022-07" db="EMBL/GenBank/DDBJ databases">
        <title>Phylogenomic reconstructions and comparative analyses of Kickxellomycotina fungi.</title>
        <authorList>
            <person name="Reynolds N.K."/>
            <person name="Stajich J.E."/>
            <person name="Barry K."/>
            <person name="Grigoriev I.V."/>
            <person name="Crous P."/>
            <person name="Smith M.E."/>
        </authorList>
    </citation>
    <scope>NUCLEOTIDE SEQUENCE</scope>
    <source>
        <strain evidence="1">BCRC 34381</strain>
    </source>
</reference>
<evidence type="ECO:0000313" key="2">
    <source>
        <dbReference type="Proteomes" id="UP001143981"/>
    </source>
</evidence>
<name>A0A9W7XT81_9FUNG</name>
<proteinExistence type="predicted"/>
<keyword evidence="2" id="KW-1185">Reference proteome</keyword>
<dbReference type="EMBL" id="JANBOI010003960">
    <property type="protein sequence ID" value="KAJ1718058.1"/>
    <property type="molecule type" value="Genomic_DNA"/>
</dbReference>
<feature type="non-terminal residue" evidence="1">
    <location>
        <position position="141"/>
    </location>
</feature>
<accession>A0A9W7XT81</accession>
<sequence length="141" mass="16424">GKVLLLDPRRHDQLFGIHENSTPEKPMIQEKVKREYPGSAVQEAEDKLARFNCRVLGPDEFDQYIEARSEVWDVLSTFYTSTQTVHAESNHQFHTKHEQLLSVCDTASETQECKVHLYLACELQNYPLHRKLHLSAYLNKE</sequence>